<dbReference type="GO" id="GO:0006354">
    <property type="term" value="P:DNA-templated transcription elongation"/>
    <property type="evidence" value="ECO:0007669"/>
    <property type="project" value="TreeGrafter"/>
</dbReference>
<dbReference type="Pfam" id="PF14760">
    <property type="entry name" value="Rnk_N"/>
    <property type="match status" value="1"/>
</dbReference>
<sequence length="137" mass="15453">MKKKKRYLYITQADMERLRSLIEIGSVQDGAYLQSLEEELDHARIVLPEKIPSDVITMNSTVRLQDLDTGEEKIYTLVFPGKTEAGQNPISILAPVGTALIGYREGDVIEWDVPAGTRRLKVLEVVYQPERAGEHDL</sequence>
<dbReference type="SUPFAM" id="SSF54534">
    <property type="entry name" value="FKBP-like"/>
    <property type="match status" value="1"/>
</dbReference>
<dbReference type="NCBIfam" id="NF004396">
    <property type="entry name" value="PRK05753.1"/>
    <property type="match status" value="1"/>
</dbReference>
<dbReference type="GO" id="GO:0032784">
    <property type="term" value="P:regulation of DNA-templated transcription elongation"/>
    <property type="evidence" value="ECO:0007669"/>
    <property type="project" value="InterPro"/>
</dbReference>
<feature type="domain" description="Transcription elongation factor GreA/GreB C-terminal" evidence="1">
    <location>
        <begin position="52"/>
        <end position="126"/>
    </location>
</feature>
<evidence type="ECO:0000313" key="3">
    <source>
        <dbReference type="EMBL" id="NLW33854.1"/>
    </source>
</evidence>
<dbReference type="GO" id="GO:0003677">
    <property type="term" value="F:DNA binding"/>
    <property type="evidence" value="ECO:0007669"/>
    <property type="project" value="InterPro"/>
</dbReference>
<dbReference type="EMBL" id="JAAYEE010000002">
    <property type="protein sequence ID" value="NLW33854.1"/>
    <property type="molecule type" value="Genomic_DNA"/>
</dbReference>
<organism evidence="3 4">
    <name type="scientific">Syntrophorhabdus aromaticivorans</name>
    <dbReference type="NCBI Taxonomy" id="328301"/>
    <lineage>
        <taxon>Bacteria</taxon>
        <taxon>Pseudomonadati</taxon>
        <taxon>Thermodesulfobacteriota</taxon>
        <taxon>Syntrophorhabdia</taxon>
        <taxon>Syntrophorhabdales</taxon>
        <taxon>Syntrophorhabdaceae</taxon>
        <taxon>Syntrophorhabdus</taxon>
    </lineage>
</organism>
<evidence type="ECO:0000259" key="2">
    <source>
        <dbReference type="Pfam" id="PF14760"/>
    </source>
</evidence>
<feature type="domain" description="Regulator of nucleoside diphosphate kinase N-terminal" evidence="2">
    <location>
        <begin position="8"/>
        <end position="46"/>
    </location>
</feature>
<dbReference type="Pfam" id="PF01272">
    <property type="entry name" value="GreA_GreB"/>
    <property type="match status" value="1"/>
</dbReference>
<proteinExistence type="predicted"/>
<dbReference type="Gene3D" id="1.10.286.20">
    <property type="match status" value="1"/>
</dbReference>
<evidence type="ECO:0000313" key="4">
    <source>
        <dbReference type="Proteomes" id="UP000777265"/>
    </source>
</evidence>
<dbReference type="InterPro" id="IPR023459">
    <property type="entry name" value="Tscrpt_elong_fac_GreA/B_fam"/>
</dbReference>
<protein>
    <submittedName>
        <fullName evidence="3">Nucleoside diphosphate kinase regulator</fullName>
    </submittedName>
</protein>
<comment type="caution">
    <text evidence="3">The sequence shown here is derived from an EMBL/GenBank/DDBJ whole genome shotgun (WGS) entry which is preliminary data.</text>
</comment>
<dbReference type="PANTHER" id="PTHR30437:SF5">
    <property type="entry name" value="REGULATOR OF NUCLEOSIDE DIPHOSPHATE KINASE"/>
    <property type="match status" value="1"/>
</dbReference>
<keyword evidence="3" id="KW-0418">Kinase</keyword>
<name>A0A351TZ48_9BACT</name>
<dbReference type="GO" id="GO:0016301">
    <property type="term" value="F:kinase activity"/>
    <property type="evidence" value="ECO:0007669"/>
    <property type="project" value="UniProtKB-KW"/>
</dbReference>
<dbReference type="InterPro" id="IPR029462">
    <property type="entry name" value="Rnk_N"/>
</dbReference>
<reference evidence="3" key="1">
    <citation type="journal article" date="2020" name="Biotechnol. Biofuels">
        <title>New insights from the biogas microbiome by comprehensive genome-resolved metagenomics of nearly 1600 species originating from multiple anaerobic digesters.</title>
        <authorList>
            <person name="Campanaro S."/>
            <person name="Treu L."/>
            <person name="Rodriguez-R L.M."/>
            <person name="Kovalovszki A."/>
            <person name="Ziels R.M."/>
            <person name="Maus I."/>
            <person name="Zhu X."/>
            <person name="Kougias P.G."/>
            <person name="Basile A."/>
            <person name="Luo G."/>
            <person name="Schluter A."/>
            <person name="Konstantinidis K.T."/>
            <person name="Angelidaki I."/>
        </authorList>
    </citation>
    <scope>NUCLEOTIDE SEQUENCE</scope>
    <source>
        <strain evidence="3">AS06rmzACSIP_7</strain>
    </source>
</reference>
<dbReference type="PANTHER" id="PTHR30437">
    <property type="entry name" value="TRANSCRIPTION ELONGATION FACTOR GREA"/>
    <property type="match status" value="1"/>
</dbReference>
<keyword evidence="3" id="KW-0808">Transferase</keyword>
<dbReference type="GO" id="GO:0070063">
    <property type="term" value="F:RNA polymerase binding"/>
    <property type="evidence" value="ECO:0007669"/>
    <property type="project" value="InterPro"/>
</dbReference>
<evidence type="ECO:0000259" key="1">
    <source>
        <dbReference type="Pfam" id="PF01272"/>
    </source>
</evidence>
<reference evidence="3" key="2">
    <citation type="submission" date="2020-01" db="EMBL/GenBank/DDBJ databases">
        <authorList>
            <person name="Campanaro S."/>
        </authorList>
    </citation>
    <scope>NUCLEOTIDE SEQUENCE</scope>
    <source>
        <strain evidence="3">AS06rmzACSIP_7</strain>
    </source>
</reference>
<dbReference type="AlphaFoldDB" id="A0A351TZ48"/>
<accession>A0A351TZ48</accession>
<dbReference type="STRING" id="909663.GCA_000512235_01258"/>
<gene>
    <name evidence="3" type="primary">rnk</name>
    <name evidence="3" type="ORF">GXY80_00025</name>
</gene>
<dbReference type="Gene3D" id="3.10.50.30">
    <property type="entry name" value="Transcription elongation factor, GreA/GreB, C-terminal domain"/>
    <property type="match status" value="1"/>
</dbReference>
<dbReference type="InterPro" id="IPR036953">
    <property type="entry name" value="GreA/GreB_C_sf"/>
</dbReference>
<dbReference type="InterPro" id="IPR001437">
    <property type="entry name" value="Tscrpt_elong_fac_GreA/B_C"/>
</dbReference>
<dbReference type="Proteomes" id="UP000777265">
    <property type="component" value="Unassembled WGS sequence"/>
</dbReference>